<dbReference type="Proteomes" id="UP000280066">
    <property type="component" value="Unassembled WGS sequence"/>
</dbReference>
<proteinExistence type="predicted"/>
<keyword evidence="2" id="KW-1185">Reference proteome</keyword>
<evidence type="ECO:0000313" key="2">
    <source>
        <dbReference type="Proteomes" id="UP000280066"/>
    </source>
</evidence>
<evidence type="ECO:0000313" key="1">
    <source>
        <dbReference type="EMBL" id="RSK24721.1"/>
    </source>
</evidence>
<gene>
    <name evidence="1" type="ORF">EI290_18870</name>
</gene>
<name>A0A3R9N6J7_9BACT</name>
<protein>
    <submittedName>
        <fullName evidence="1">Uncharacterized protein</fullName>
    </submittedName>
</protein>
<dbReference type="AlphaFoldDB" id="A0A3R9N6J7"/>
<accession>A0A3R9N6J7</accession>
<dbReference type="EMBL" id="RWIS01000015">
    <property type="protein sequence ID" value="RSK24721.1"/>
    <property type="molecule type" value="Genomic_DNA"/>
</dbReference>
<reference evidence="1 2" key="1">
    <citation type="submission" date="2018-12" db="EMBL/GenBank/DDBJ databases">
        <authorList>
            <person name="Feng G."/>
            <person name="Zhu H."/>
        </authorList>
    </citation>
    <scope>NUCLEOTIDE SEQUENCE [LARGE SCALE GENOMIC DNA]</scope>
    <source>
        <strain evidence="1 2">9PBR-2</strain>
    </source>
</reference>
<comment type="caution">
    <text evidence="1">The sequence shown here is derived from an EMBL/GenBank/DDBJ whole genome shotgun (WGS) entry which is preliminary data.</text>
</comment>
<organism evidence="1 2">
    <name type="scientific">Hymenobacter metallilatus</name>
    <dbReference type="NCBI Taxonomy" id="2493666"/>
    <lineage>
        <taxon>Bacteria</taxon>
        <taxon>Pseudomonadati</taxon>
        <taxon>Bacteroidota</taxon>
        <taxon>Cytophagia</taxon>
        <taxon>Cytophagales</taxon>
        <taxon>Hymenobacteraceae</taxon>
        <taxon>Hymenobacter</taxon>
    </lineage>
</organism>
<dbReference type="RefSeq" id="WP_125433227.1">
    <property type="nucleotide sequence ID" value="NZ_RWIS01000015.1"/>
</dbReference>
<sequence length="241" mass="27616">MLPAESEQYRRHILTSPDLMPTEQVARYASRSFAGVWLHSEPETTFGFIGSDYQRLRVKLLTIHPDAQKPGRYVVTGKSQVRATVAPFQGSFTVVHVRENKRLPRTLDDVPSDAVKAGIVLAEYELWEPESQATNGVFRGIVYTQWYQDKAGKLWYNDLENFSDGYANNQFVGTWQSYKTGRTKRCNWGNNRVPNSGPLDQGVGEFSPTDAYLQNGWQSYRKAWDQNDKAAQLQERAAWWK</sequence>